<feature type="repeat" description="TPR" evidence="4">
    <location>
        <begin position="980"/>
        <end position="1013"/>
    </location>
</feature>
<dbReference type="FunFam" id="1.25.40.10:FF:001391">
    <property type="entry name" value="Tetratricopeptide repeat protein 21B"/>
    <property type="match status" value="1"/>
</dbReference>
<dbReference type="InterPro" id="IPR056836">
    <property type="entry name" value="ARM_TT21_4th"/>
</dbReference>
<organism evidence="11 12">
    <name type="scientific">Phytophthora lilii</name>
    <dbReference type="NCBI Taxonomy" id="2077276"/>
    <lineage>
        <taxon>Eukaryota</taxon>
        <taxon>Sar</taxon>
        <taxon>Stramenopiles</taxon>
        <taxon>Oomycota</taxon>
        <taxon>Peronosporomycetes</taxon>
        <taxon>Peronosporales</taxon>
        <taxon>Peronosporaceae</taxon>
        <taxon>Phytophthora</taxon>
    </lineage>
</organism>
<dbReference type="Pfam" id="PF25058">
    <property type="entry name" value="ARM_TT21"/>
    <property type="match status" value="1"/>
</dbReference>
<dbReference type="Proteomes" id="UP001165083">
    <property type="component" value="Unassembled WGS sequence"/>
</dbReference>
<evidence type="ECO:0000259" key="6">
    <source>
        <dbReference type="Pfam" id="PF25060"/>
    </source>
</evidence>
<dbReference type="Pfam" id="PF25068">
    <property type="entry name" value="ARM_TT21_4th"/>
    <property type="match status" value="1"/>
</dbReference>
<dbReference type="EMBL" id="BSXW01000797">
    <property type="protein sequence ID" value="GMF29786.1"/>
    <property type="molecule type" value="Genomic_DNA"/>
</dbReference>
<protein>
    <submittedName>
        <fullName evidence="11">Unnamed protein product</fullName>
    </submittedName>
</protein>
<feature type="domain" description="Tetratricopeptide repeat protein 21A/21B fourth ARM" evidence="10">
    <location>
        <begin position="783"/>
        <end position="923"/>
    </location>
</feature>
<comment type="caution">
    <text evidence="11">The sequence shown here is derived from an EMBL/GenBank/DDBJ whole genome shotgun (WGS) entry which is preliminary data.</text>
</comment>
<dbReference type="GO" id="GO:0035721">
    <property type="term" value="P:intraciliary retrograde transport"/>
    <property type="evidence" value="ECO:0007669"/>
    <property type="project" value="TreeGrafter"/>
</dbReference>
<evidence type="ECO:0000259" key="9">
    <source>
        <dbReference type="Pfam" id="PF25064"/>
    </source>
</evidence>
<dbReference type="Pfam" id="PF13176">
    <property type="entry name" value="TPR_7"/>
    <property type="match status" value="1"/>
</dbReference>
<comment type="similarity">
    <text evidence="1">Belongs to the TTC21 family.</text>
</comment>
<feature type="domain" description="Tetratricopeptide repeat protein 21A/21B C-terminal ARM" evidence="8">
    <location>
        <begin position="1136"/>
        <end position="1343"/>
    </location>
</feature>
<dbReference type="Pfam" id="PF25060">
    <property type="entry name" value="ARM_TT21_2nd"/>
    <property type="match status" value="1"/>
</dbReference>
<keyword evidence="12" id="KW-1185">Reference proteome</keyword>
<evidence type="ECO:0000259" key="10">
    <source>
        <dbReference type="Pfam" id="PF25068"/>
    </source>
</evidence>
<dbReference type="OrthoDB" id="10259630at2759"/>
<evidence type="ECO:0000313" key="11">
    <source>
        <dbReference type="EMBL" id="GMF29786.1"/>
    </source>
</evidence>
<dbReference type="SUPFAM" id="SSF48452">
    <property type="entry name" value="TPR-like"/>
    <property type="match status" value="5"/>
</dbReference>
<dbReference type="InterPro" id="IPR056833">
    <property type="entry name" value="ARM_TT21_N"/>
</dbReference>
<gene>
    <name evidence="11" type="ORF">Plil01_001266800</name>
</gene>
<dbReference type="Pfam" id="PF25062">
    <property type="entry name" value="ARM_TT21_N"/>
    <property type="match status" value="1"/>
</dbReference>
<dbReference type="PANTHER" id="PTHR14699">
    <property type="entry name" value="STI2 PROTEIN-RELATED"/>
    <property type="match status" value="1"/>
</dbReference>
<accession>A0A9W6UBI5</accession>
<dbReference type="InterPro" id="IPR056832">
    <property type="entry name" value="ARM_TT21_2nd"/>
</dbReference>
<dbReference type="InterPro" id="IPR019734">
    <property type="entry name" value="TPR_rpt"/>
</dbReference>
<dbReference type="Gene3D" id="1.25.40.10">
    <property type="entry name" value="Tetratricopeptide repeat domain"/>
    <property type="match status" value="4"/>
</dbReference>
<dbReference type="SMART" id="SM00028">
    <property type="entry name" value="TPR"/>
    <property type="match status" value="16"/>
</dbReference>
<name>A0A9W6UBI5_9STRA</name>
<feature type="domain" description="Tetratricopeptide repeat protein 21A/21B N-terminal ARM repeat" evidence="7">
    <location>
        <begin position="11"/>
        <end position="243"/>
    </location>
</feature>
<keyword evidence="2" id="KW-0677">Repeat</keyword>
<dbReference type="Pfam" id="PF25064">
    <property type="entry name" value="ARM_TT21_5th"/>
    <property type="match status" value="1"/>
</dbReference>
<dbReference type="GO" id="GO:0061512">
    <property type="term" value="P:protein localization to cilium"/>
    <property type="evidence" value="ECO:0007669"/>
    <property type="project" value="TreeGrafter"/>
</dbReference>
<dbReference type="GO" id="GO:0005929">
    <property type="term" value="C:cilium"/>
    <property type="evidence" value="ECO:0007669"/>
    <property type="project" value="GOC"/>
</dbReference>
<evidence type="ECO:0000256" key="1">
    <source>
        <dbReference type="ARBA" id="ARBA00010935"/>
    </source>
</evidence>
<evidence type="ECO:0000313" key="12">
    <source>
        <dbReference type="Proteomes" id="UP001165083"/>
    </source>
</evidence>
<dbReference type="FunFam" id="1.25.40.10:FF:002065">
    <property type="entry name" value="Tetratricopeptide repeat protein 21B"/>
    <property type="match status" value="1"/>
</dbReference>
<feature type="region of interest" description="Disordered" evidence="5">
    <location>
        <begin position="609"/>
        <end position="633"/>
    </location>
</feature>
<feature type="repeat" description="TPR" evidence="4">
    <location>
        <begin position="335"/>
        <end position="368"/>
    </location>
</feature>
<dbReference type="InterPro" id="IPR011990">
    <property type="entry name" value="TPR-like_helical_dom_sf"/>
</dbReference>
<feature type="domain" description="Tetratricopeptide repeat protein 21A/21B second ARM" evidence="6">
    <location>
        <begin position="280"/>
        <end position="555"/>
    </location>
</feature>
<evidence type="ECO:0000256" key="3">
    <source>
        <dbReference type="ARBA" id="ARBA00022803"/>
    </source>
</evidence>
<sequence>MSSSMDPRVLINYYLRKGWYDHVQRLCEQILEKKGSDSTILFWRAFGIVLERSYSSAIRELENLKRTGRDVELPCLHALVYAHSQCKHVDHDEVAQLELQLVMAEENASSMSLMLCATFFWHLGEYAKACKILNQLLSTTGKSSTDGALRQRALILRGWVDLTVDPKLKPDLRDQAIQYFDQVTERKDAELVLGMAKYYDLKKAYPRALESFDEITVQFPWFKHSLTEKALVLLKMGNWDQCMDSVERALSENSREIEALRIMILLLLSREGRAREAAERVRELLEALKRVEPANPELFCDVSRCTARVSDRDSEVLQCSLALIEHAIQLNPESGAFRAERGYQRALLGDFAEAMESYKEALKLDESNEMALHGMIYCQIKLGQLEDASQQMEFLSVIQESIGASASFAFPQALLSWEKDRDRARQVKLLQHAMQIHMDKLKEAIQGPDVSTHDTMSLLNPIFLVEVATEFLQGDTPQPGSPNDSSSDAVTKGMSILEKLVNKSPGFLRAQFVLAQAYFDSQRLDDAYQVSNLILKMEPGHSKAHLMQARVSLEREHFRAASACLDQALSYDFSVRQSLSYYIIKARILENAGDVREALQTLQTAMNMTQGAGSGSSTGSSNRRQKQSAENSGGTISLFDKASVYIHMAQVLSQLNDISEATKTVREALDVFRGTTQEVRVLVANSELAIKRGDYDAAIAMLSSVPVGSPAFTKAQMVKADIYLQYRKDKHLYARCYQELVALNPCHATHVSLAEAYLRIQMLDQAVESFERAKALSPGDPTIAGRIGRVLISKHDYLKAVDYYETALKLAPGNLVLRKDLAELYAKLRHFDQALRVVQQAPSNDSESLTHLLQVVDLQLVLPSIHRGLGSDELAVQALLKAYAIQKVVLDRQKDEQPDVLNKQRAAIANTCFQIAAIYASVSGNTERENVVKYCTLALRSDETHEPSLLYLARAYQQIGDLDQCQVRCSTLLRLNPAHEEAALMLADLLLQKEDNESAIYHFQQLLDSRPDNFAALSRFLVMLRRAGKLHTSSTDKEQGSMAQRYLRLAERSANVHVAHAPGLHFCKGLYAHFRNNVVEAIDEFNLARRDPEWGERALINMIEIYLNPDNENLWDAGNDGNEGNTKEQTENLRIANTLLDELPVARNERDAKLRVLEAYAVLAVRTKSMLDKAIQLFMEILETVDRDYVPALLGLATGYMLTKQQPKARNQLKRIAKMNYDQTLADEFERSYLLLADIYINRGKFDLAQELCKRALTHNKSSGKAWELLGLVMEKEQSYIDAAECYQEAWTCEGEARAAIGFKLAFNYLKAKKLVLAVDVCHKVLDQYPDYPKIRKEILEKAYAGFRP</sequence>
<evidence type="ECO:0000259" key="7">
    <source>
        <dbReference type="Pfam" id="PF25062"/>
    </source>
</evidence>
<reference evidence="11" key="1">
    <citation type="submission" date="2023-04" db="EMBL/GenBank/DDBJ databases">
        <title>Phytophthora lilii NBRC 32176.</title>
        <authorList>
            <person name="Ichikawa N."/>
            <person name="Sato H."/>
            <person name="Tonouchi N."/>
        </authorList>
    </citation>
    <scope>NUCLEOTIDE SEQUENCE</scope>
    <source>
        <strain evidence="11">NBRC 32176</strain>
    </source>
</reference>
<feature type="repeat" description="TPR" evidence="4">
    <location>
        <begin position="781"/>
        <end position="814"/>
    </location>
</feature>
<evidence type="ECO:0000256" key="4">
    <source>
        <dbReference type="PROSITE-ProRule" id="PRU00339"/>
    </source>
</evidence>
<evidence type="ECO:0000256" key="5">
    <source>
        <dbReference type="SAM" id="MobiDB-lite"/>
    </source>
</evidence>
<dbReference type="PROSITE" id="PS50005">
    <property type="entry name" value="TPR"/>
    <property type="match status" value="4"/>
</dbReference>
<dbReference type="FunFam" id="1.25.40.10:FF:000377">
    <property type="entry name" value="Tetratricopeptide repeat domain 21B"/>
    <property type="match status" value="1"/>
</dbReference>
<evidence type="ECO:0000256" key="2">
    <source>
        <dbReference type="ARBA" id="ARBA00022737"/>
    </source>
</evidence>
<dbReference type="Pfam" id="PF25063">
    <property type="entry name" value="ARM_TT21_C"/>
    <property type="match status" value="1"/>
</dbReference>
<proteinExistence type="inferred from homology"/>
<dbReference type="InterPro" id="IPR056835">
    <property type="entry name" value="ARM_TT21_5th"/>
</dbReference>
<dbReference type="InterPro" id="IPR056834">
    <property type="entry name" value="ARM_TT21_C"/>
</dbReference>
<dbReference type="InterPro" id="IPR040364">
    <property type="entry name" value="TTC21A/TTC21B"/>
</dbReference>
<feature type="domain" description="Tetratricopeptide repeat protein 21A/21B fifth ARM repeats" evidence="9">
    <location>
        <begin position="980"/>
        <end position="1107"/>
    </location>
</feature>
<feature type="repeat" description="TPR" evidence="4">
    <location>
        <begin position="747"/>
        <end position="780"/>
    </location>
</feature>
<dbReference type="GO" id="GO:0030991">
    <property type="term" value="C:intraciliary transport particle A"/>
    <property type="evidence" value="ECO:0007669"/>
    <property type="project" value="TreeGrafter"/>
</dbReference>
<dbReference type="PANTHER" id="PTHR14699:SF0">
    <property type="entry name" value="TETRATRICOPEPTIDE REPEAT PROTEIN 21 HOMOLOG"/>
    <property type="match status" value="1"/>
</dbReference>
<evidence type="ECO:0000259" key="8">
    <source>
        <dbReference type="Pfam" id="PF25063"/>
    </source>
</evidence>
<keyword evidence="3 4" id="KW-0802">TPR repeat</keyword>